<keyword evidence="5" id="KW-0808">Transferase</keyword>
<evidence type="ECO:0000256" key="4">
    <source>
        <dbReference type="ARBA" id="ARBA00022597"/>
    </source>
</evidence>
<sequence>MKLAELLHKDVIKLDLSATSKEDAIKELIELLDENGAIESKEGFEKDVYEREAQGMTGIGGGVAIPHGKSDAVRHTAIAIGRTKQPIGWETLDGKPVQAIILFAVRKEDEGNLHLKLLAKVAGALARDEVCAALLESNSKDDIIQAFDEQEGES</sequence>
<dbReference type="RefSeq" id="WP_062748640.1">
    <property type="nucleotide sequence ID" value="NZ_BOQS01000010.1"/>
</dbReference>
<dbReference type="InterPro" id="IPR002178">
    <property type="entry name" value="PTS_EIIA_type-2_dom"/>
</dbReference>
<dbReference type="Pfam" id="PF00359">
    <property type="entry name" value="PTS_EIIA_2"/>
    <property type="match status" value="1"/>
</dbReference>
<name>A0A268NVU3_SHOCL</name>
<evidence type="ECO:0000256" key="1">
    <source>
        <dbReference type="ARBA" id="ARBA00004496"/>
    </source>
</evidence>
<dbReference type="PROSITE" id="PS51094">
    <property type="entry name" value="PTS_EIIA_TYPE_2"/>
    <property type="match status" value="1"/>
</dbReference>
<evidence type="ECO:0000259" key="7">
    <source>
        <dbReference type="PROSITE" id="PS51094"/>
    </source>
</evidence>
<accession>A0A268NVU3</accession>
<evidence type="ECO:0000256" key="2">
    <source>
        <dbReference type="ARBA" id="ARBA00022448"/>
    </source>
</evidence>
<reference evidence="8 9" key="1">
    <citation type="submission" date="2017-07" db="EMBL/GenBank/DDBJ databases">
        <title>Isolation and whole genome analysis of endospore-forming bacteria from heroin.</title>
        <authorList>
            <person name="Kalinowski J."/>
            <person name="Ahrens B."/>
            <person name="Al-Dilaimi A."/>
            <person name="Winkler A."/>
            <person name="Wibberg D."/>
            <person name="Schleenbecker U."/>
            <person name="Ruckert C."/>
            <person name="Wolfel R."/>
            <person name="Grass G."/>
        </authorList>
    </citation>
    <scope>NUCLEOTIDE SEQUENCE [LARGE SCALE GENOMIC DNA]</scope>
    <source>
        <strain evidence="8 9">7539</strain>
    </source>
</reference>
<dbReference type="PANTHER" id="PTHR47738">
    <property type="entry name" value="PTS SYSTEM FRUCTOSE-LIKE EIIA COMPONENT-RELATED"/>
    <property type="match status" value="1"/>
</dbReference>
<keyword evidence="2" id="KW-0813">Transport</keyword>
<dbReference type="FunFam" id="3.40.930.10:FF:000009">
    <property type="entry name" value="PTS system, fructose specific IIABC component"/>
    <property type="match status" value="1"/>
</dbReference>
<dbReference type="EMBL" id="NPCC01000033">
    <property type="protein sequence ID" value="PAE87511.1"/>
    <property type="molecule type" value="Genomic_DNA"/>
</dbReference>
<dbReference type="GO" id="GO:0005737">
    <property type="term" value="C:cytoplasm"/>
    <property type="evidence" value="ECO:0007669"/>
    <property type="project" value="UniProtKB-SubCell"/>
</dbReference>
<dbReference type="GeneID" id="86924499"/>
<gene>
    <name evidence="8" type="ORF">CHH72_17485</name>
</gene>
<proteinExistence type="predicted"/>
<feature type="domain" description="PTS EIIA type-2" evidence="7">
    <location>
        <begin position="5"/>
        <end position="150"/>
    </location>
</feature>
<comment type="caution">
    <text evidence="8">The sequence shown here is derived from an EMBL/GenBank/DDBJ whole genome shotgun (WGS) entry which is preliminary data.</text>
</comment>
<dbReference type="SUPFAM" id="SSF55804">
    <property type="entry name" value="Phoshotransferase/anion transport protein"/>
    <property type="match status" value="1"/>
</dbReference>
<protein>
    <submittedName>
        <fullName evidence="8">PTS fructose transporter subunit IIA</fullName>
    </submittedName>
</protein>
<evidence type="ECO:0000256" key="6">
    <source>
        <dbReference type="ARBA" id="ARBA00022683"/>
    </source>
</evidence>
<keyword evidence="3" id="KW-0597">Phosphoprotein</keyword>
<dbReference type="InterPro" id="IPR004715">
    <property type="entry name" value="PTS_IIA_fruc"/>
</dbReference>
<evidence type="ECO:0000313" key="8">
    <source>
        <dbReference type="EMBL" id="PAE87511.1"/>
    </source>
</evidence>
<keyword evidence="6" id="KW-0598">Phosphotransferase system</keyword>
<dbReference type="PROSITE" id="PS00372">
    <property type="entry name" value="PTS_EIIA_TYPE_2_HIS"/>
    <property type="match status" value="1"/>
</dbReference>
<dbReference type="GO" id="GO:0008982">
    <property type="term" value="F:protein-N(PI)-phosphohistidine-sugar phosphotransferase activity"/>
    <property type="evidence" value="ECO:0007669"/>
    <property type="project" value="InterPro"/>
</dbReference>
<dbReference type="Gene3D" id="3.40.930.10">
    <property type="entry name" value="Mannitol-specific EII, Chain A"/>
    <property type="match status" value="1"/>
</dbReference>
<dbReference type="InterPro" id="IPR051541">
    <property type="entry name" value="PTS_SugarTrans_NitroReg"/>
</dbReference>
<organism evidence="8 9">
    <name type="scientific">Shouchella clausii</name>
    <name type="common">Alkalihalobacillus clausii</name>
    <dbReference type="NCBI Taxonomy" id="79880"/>
    <lineage>
        <taxon>Bacteria</taxon>
        <taxon>Bacillati</taxon>
        <taxon>Bacillota</taxon>
        <taxon>Bacilli</taxon>
        <taxon>Bacillales</taxon>
        <taxon>Bacillaceae</taxon>
        <taxon>Shouchella</taxon>
    </lineage>
</organism>
<evidence type="ECO:0000313" key="9">
    <source>
        <dbReference type="Proteomes" id="UP000216207"/>
    </source>
</evidence>
<dbReference type="Proteomes" id="UP000216207">
    <property type="component" value="Unassembled WGS sequence"/>
</dbReference>
<dbReference type="PANTHER" id="PTHR47738:SF2">
    <property type="entry name" value="PTS SYSTEM FRUCTOSE-LIKE EIIA COMPONENT"/>
    <property type="match status" value="1"/>
</dbReference>
<dbReference type="GO" id="GO:0009401">
    <property type="term" value="P:phosphoenolpyruvate-dependent sugar phosphotransferase system"/>
    <property type="evidence" value="ECO:0007669"/>
    <property type="project" value="UniProtKB-KW"/>
</dbReference>
<dbReference type="GO" id="GO:0016020">
    <property type="term" value="C:membrane"/>
    <property type="evidence" value="ECO:0007669"/>
    <property type="project" value="InterPro"/>
</dbReference>
<dbReference type="InterPro" id="IPR016152">
    <property type="entry name" value="PTrfase/Anion_transptr"/>
</dbReference>
<keyword evidence="4" id="KW-0762">Sugar transport</keyword>
<dbReference type="AlphaFoldDB" id="A0A268NVU3"/>
<evidence type="ECO:0000256" key="3">
    <source>
        <dbReference type="ARBA" id="ARBA00022553"/>
    </source>
</evidence>
<comment type="subcellular location">
    <subcellularLocation>
        <location evidence="1">Cytoplasm</location>
    </subcellularLocation>
</comment>
<evidence type="ECO:0000256" key="5">
    <source>
        <dbReference type="ARBA" id="ARBA00022679"/>
    </source>
</evidence>
<dbReference type="CDD" id="cd00211">
    <property type="entry name" value="PTS_IIA_fru"/>
    <property type="match status" value="1"/>
</dbReference>
<dbReference type="NCBIfam" id="TIGR00848">
    <property type="entry name" value="fruA"/>
    <property type="match status" value="1"/>
</dbReference>